<feature type="compositionally biased region" description="Polar residues" evidence="1">
    <location>
        <begin position="338"/>
        <end position="368"/>
    </location>
</feature>
<feature type="region of interest" description="Disordered" evidence="1">
    <location>
        <begin position="323"/>
        <end position="368"/>
    </location>
</feature>
<evidence type="ECO:0000313" key="3">
    <source>
        <dbReference type="Proteomes" id="UP000031512"/>
    </source>
</evidence>
<dbReference type="RefSeq" id="XP_004833317.1">
    <property type="nucleotide sequence ID" value="XM_004833260.1"/>
</dbReference>
<dbReference type="Proteomes" id="UP000031512">
    <property type="component" value="Unassembled WGS sequence"/>
</dbReference>
<feature type="compositionally biased region" description="Low complexity" evidence="1">
    <location>
        <begin position="407"/>
        <end position="423"/>
    </location>
</feature>
<dbReference type="AlphaFoldDB" id="L1LF48"/>
<keyword evidence="3" id="KW-1185">Reference proteome</keyword>
<reference evidence="2 3" key="1">
    <citation type="journal article" date="2012" name="BMC Genomics">
        <title>Comparative genomic analysis and phylogenetic position of Theileria equi.</title>
        <authorList>
            <person name="Kappmeyer L.S."/>
            <person name="Thiagarajan M."/>
            <person name="Herndon D.R."/>
            <person name="Ramsay J.D."/>
            <person name="Caler E."/>
            <person name="Djikeng A."/>
            <person name="Gillespie J.J."/>
            <person name="Lau A.O."/>
            <person name="Roalson E.H."/>
            <person name="Silva J.C."/>
            <person name="Silva M.G."/>
            <person name="Suarez C.E."/>
            <person name="Ueti M.W."/>
            <person name="Nene V.M."/>
            <person name="Mealey R.H."/>
            <person name="Knowles D.P."/>
            <person name="Brayton K.A."/>
        </authorList>
    </citation>
    <scope>NUCLEOTIDE SEQUENCE [LARGE SCALE GENOMIC DNA]</scope>
    <source>
        <strain evidence="2 3">WA</strain>
    </source>
</reference>
<accession>L1LF48</accession>
<evidence type="ECO:0000313" key="2">
    <source>
        <dbReference type="EMBL" id="EKX73865.1"/>
    </source>
</evidence>
<protein>
    <submittedName>
        <fullName evidence="2">Uncharacterized protein</fullName>
    </submittedName>
</protein>
<gene>
    <name evidence="2" type="ORF">BEWA_039030</name>
</gene>
<dbReference type="OrthoDB" id="361062at2759"/>
<evidence type="ECO:0000256" key="1">
    <source>
        <dbReference type="SAM" id="MobiDB-lite"/>
    </source>
</evidence>
<feature type="region of interest" description="Disordered" evidence="1">
    <location>
        <begin position="381"/>
        <end position="423"/>
    </location>
</feature>
<organism evidence="2 3">
    <name type="scientific">Theileria equi strain WA</name>
    <dbReference type="NCBI Taxonomy" id="1537102"/>
    <lineage>
        <taxon>Eukaryota</taxon>
        <taxon>Sar</taxon>
        <taxon>Alveolata</taxon>
        <taxon>Apicomplexa</taxon>
        <taxon>Aconoidasida</taxon>
        <taxon>Piroplasmida</taxon>
        <taxon>Theileriidae</taxon>
        <taxon>Theileria</taxon>
    </lineage>
</organism>
<name>L1LF48_THEEQ</name>
<comment type="caution">
    <text evidence="2">The sequence shown here is derived from an EMBL/GenBank/DDBJ whole genome shotgun (WGS) entry which is preliminary data.</text>
</comment>
<dbReference type="GeneID" id="15803229"/>
<sequence>MAEDGGVIIELKENKSANGGDHTYQASTIGGNNVKITVRKSEEPSGSDFYRYTHTLQNGGGQFILKEVKDDKNSPIVIPKESDKKVTSVSAYYWKHDNGTNPPTKVLLVEVAYSGSDGTKYYKNSEGTQWIETSLDGEDIEKKLDELNCYNNGAVTLDLTKDAYGPNGNLPCCEHHKGSSKVKITPVQVNNHHDHQHVGSDNLTVTKYSITNGKLAAIKLGDSGKKSKRKSIILDGSKFPMDSVESVYALYSNGGTDPILIYVDKNPDTQNSGWYKNDDSNDTWTKADELSDVTPNNFGKLECKQWNRLVKGLHTNSGLQECQEHLKKQEKPQEESDSTNTSHQTQTGNDPSSGDPQQHVASTDNPSNLVVSTQGAIVNEAGGPEEKTATVPDQPAEGGQAAKNDQSADSTPAETTTSTESATEAFTGVGEAGIIGLSSWAIFGSTSATLTGAGGLTGLGWWMFKRSKGDPWVRHRYPRVFKECTILRIDLPQRISPY</sequence>
<feature type="compositionally biased region" description="Basic and acidic residues" evidence="1">
    <location>
        <begin position="323"/>
        <end position="334"/>
    </location>
</feature>
<dbReference type="KEGG" id="beq:BEWA_039030"/>
<proteinExistence type="predicted"/>
<dbReference type="EMBL" id="ACOU01000002">
    <property type="protein sequence ID" value="EKX73865.1"/>
    <property type="molecule type" value="Genomic_DNA"/>
</dbReference>
<dbReference type="VEuPathDB" id="PiroplasmaDB:BEWA_039030"/>